<keyword evidence="6" id="KW-1185">Reference proteome</keyword>
<dbReference type="InterPro" id="IPR036291">
    <property type="entry name" value="NAD(P)-bd_dom_sf"/>
</dbReference>
<evidence type="ECO:0000313" key="5">
    <source>
        <dbReference type="EMBL" id="MCJ1959312.1"/>
    </source>
</evidence>
<comment type="caution">
    <text evidence="5">The sequence shown here is derived from an EMBL/GenBank/DDBJ whole genome shotgun (WGS) entry which is preliminary data.</text>
</comment>
<evidence type="ECO:0000313" key="6">
    <source>
        <dbReference type="Proteomes" id="UP001162802"/>
    </source>
</evidence>
<accession>A0ABT0A7Z3</accession>
<dbReference type="Gene3D" id="3.40.50.720">
    <property type="entry name" value="NAD(P)-binding Rossmann-like Domain"/>
    <property type="match status" value="1"/>
</dbReference>
<gene>
    <name evidence="5" type="ORF">MTR65_01285</name>
</gene>
<dbReference type="PRINTS" id="PR00080">
    <property type="entry name" value="SDRFAMILY"/>
</dbReference>
<dbReference type="InterPro" id="IPR020904">
    <property type="entry name" value="Sc_DH/Rdtase_CS"/>
</dbReference>
<proteinExistence type="inferred from homology"/>
<dbReference type="SUPFAM" id="SSF51735">
    <property type="entry name" value="NAD(P)-binding Rossmann-fold domains"/>
    <property type="match status" value="1"/>
</dbReference>
<keyword evidence="2" id="KW-0560">Oxidoreductase</keyword>
<dbReference type="InterPro" id="IPR002347">
    <property type="entry name" value="SDR_fam"/>
</dbReference>
<name>A0ABT0A7Z3_9SPHN</name>
<evidence type="ECO:0000256" key="2">
    <source>
        <dbReference type="ARBA" id="ARBA00023002"/>
    </source>
</evidence>
<feature type="domain" description="Ketoreductase" evidence="4">
    <location>
        <begin position="10"/>
        <end position="192"/>
    </location>
</feature>
<dbReference type="PANTHER" id="PTHR43669:SF3">
    <property type="entry name" value="ALCOHOL DEHYDROGENASE, PUTATIVE (AFU_ORTHOLOGUE AFUA_3G03445)-RELATED"/>
    <property type="match status" value="1"/>
</dbReference>
<dbReference type="PRINTS" id="PR00081">
    <property type="entry name" value="GDHRDH"/>
</dbReference>
<evidence type="ECO:0000259" key="4">
    <source>
        <dbReference type="SMART" id="SM00822"/>
    </source>
</evidence>
<dbReference type="RefSeq" id="WP_243796496.1">
    <property type="nucleotide sequence ID" value="NZ_JALHAT010000002.1"/>
</dbReference>
<dbReference type="Proteomes" id="UP001162802">
    <property type="component" value="Unassembled WGS sequence"/>
</dbReference>
<reference evidence="5" key="1">
    <citation type="submission" date="2022-03" db="EMBL/GenBank/DDBJ databases">
        <title>Identification of a novel bacterium isolated from mangrove sediments.</title>
        <authorList>
            <person name="Pan X."/>
        </authorList>
    </citation>
    <scope>NUCLEOTIDE SEQUENCE</scope>
    <source>
        <strain evidence="5">B2637</strain>
    </source>
</reference>
<dbReference type="InterPro" id="IPR057326">
    <property type="entry name" value="KR_dom"/>
</dbReference>
<comment type="similarity">
    <text evidence="1 3">Belongs to the short-chain dehydrogenases/reductases (SDR) family.</text>
</comment>
<protein>
    <submittedName>
        <fullName evidence="5">SDR family oxidoreductase</fullName>
    </submittedName>
</protein>
<dbReference type="CDD" id="cd05233">
    <property type="entry name" value="SDR_c"/>
    <property type="match status" value="1"/>
</dbReference>
<dbReference type="PANTHER" id="PTHR43669">
    <property type="entry name" value="5-KETO-D-GLUCONATE 5-REDUCTASE"/>
    <property type="match status" value="1"/>
</dbReference>
<dbReference type="Pfam" id="PF00106">
    <property type="entry name" value="adh_short"/>
    <property type="match status" value="1"/>
</dbReference>
<dbReference type="EMBL" id="JALHAT010000002">
    <property type="protein sequence ID" value="MCJ1959312.1"/>
    <property type="molecule type" value="Genomic_DNA"/>
</dbReference>
<dbReference type="PROSITE" id="PS00061">
    <property type="entry name" value="ADH_SHORT"/>
    <property type="match status" value="1"/>
</dbReference>
<dbReference type="SMART" id="SM00822">
    <property type="entry name" value="PKS_KR"/>
    <property type="match status" value="1"/>
</dbReference>
<evidence type="ECO:0000256" key="1">
    <source>
        <dbReference type="ARBA" id="ARBA00006484"/>
    </source>
</evidence>
<organism evidence="5 6">
    <name type="scientific">Novosphingobium mangrovi</name>
    <name type="common">ex Hu et al. 2023</name>
    <dbReference type="NCBI Taxonomy" id="2930094"/>
    <lineage>
        <taxon>Bacteria</taxon>
        <taxon>Pseudomonadati</taxon>
        <taxon>Pseudomonadota</taxon>
        <taxon>Alphaproteobacteria</taxon>
        <taxon>Sphingomonadales</taxon>
        <taxon>Sphingomonadaceae</taxon>
        <taxon>Novosphingobium</taxon>
    </lineage>
</organism>
<sequence>MASECGMEGRTLLVTGASSGLGAHVARKAARRGAKVALLARRKEALARVVAEIVEEGGVALAVVGDVAREEDLVAAFDRIEAHFGSVNSVLVNAGMNWSGKALDLRVADFDAVFAVNVRGAFLTAREAARRMVAAGSAQDGRIVLVSSITAQTQGSGLVAYSASKAAVSHLGRLLANEWVRTGPNVNVISPGYFASELAGDWFETEAGQRQVAAMPRRRLMDEDALDAALLHLLSAESRCITGADIRIDDGQTL</sequence>
<evidence type="ECO:0000256" key="3">
    <source>
        <dbReference type="RuleBase" id="RU000363"/>
    </source>
</evidence>